<accession>A0A841IJY3</accession>
<keyword evidence="2" id="KW-1185">Reference proteome</keyword>
<evidence type="ECO:0000313" key="2">
    <source>
        <dbReference type="Proteomes" id="UP000536604"/>
    </source>
</evidence>
<dbReference type="SUPFAM" id="SSF88659">
    <property type="entry name" value="Sigma3 and sigma4 domains of RNA polymerase sigma factors"/>
    <property type="match status" value="1"/>
</dbReference>
<dbReference type="Pfam" id="PF13384">
    <property type="entry name" value="HTH_23"/>
    <property type="match status" value="1"/>
</dbReference>
<organism evidence="1 2">
    <name type="scientific">Nocardiopsis algeriensis</name>
    <dbReference type="NCBI Taxonomy" id="1478215"/>
    <lineage>
        <taxon>Bacteria</taxon>
        <taxon>Bacillati</taxon>
        <taxon>Actinomycetota</taxon>
        <taxon>Actinomycetes</taxon>
        <taxon>Streptosporangiales</taxon>
        <taxon>Nocardiopsidaceae</taxon>
        <taxon>Nocardiopsis</taxon>
    </lineage>
</organism>
<reference evidence="1 2" key="1">
    <citation type="submission" date="2020-08" db="EMBL/GenBank/DDBJ databases">
        <title>Genomic Encyclopedia of Type Strains, Phase III (KMG-III): the genomes of soil and plant-associated and newly described type strains.</title>
        <authorList>
            <person name="Whitman W."/>
        </authorList>
    </citation>
    <scope>NUCLEOTIDE SEQUENCE [LARGE SCALE GENOMIC DNA]</scope>
    <source>
        <strain evidence="1 2">CECT 8712</strain>
    </source>
</reference>
<name>A0A841IJY3_9ACTN</name>
<dbReference type="RefSeq" id="WP_184288266.1">
    <property type="nucleotide sequence ID" value="NZ_JACHJO010000003.1"/>
</dbReference>
<dbReference type="InterPro" id="IPR013324">
    <property type="entry name" value="RNA_pol_sigma_r3/r4-like"/>
</dbReference>
<gene>
    <name evidence="1" type="ORF">FHS13_001014</name>
</gene>
<evidence type="ECO:0000313" key="1">
    <source>
        <dbReference type="EMBL" id="MBB6119079.1"/>
    </source>
</evidence>
<dbReference type="EMBL" id="JACHJO010000003">
    <property type="protein sequence ID" value="MBB6119079.1"/>
    <property type="molecule type" value="Genomic_DNA"/>
</dbReference>
<dbReference type="Proteomes" id="UP000536604">
    <property type="component" value="Unassembled WGS sequence"/>
</dbReference>
<protein>
    <submittedName>
        <fullName evidence="1">DNA invertase Pin-like site-specific DNA recombinase</fullName>
    </submittedName>
</protein>
<dbReference type="AlphaFoldDB" id="A0A841IJY3"/>
<comment type="caution">
    <text evidence="1">The sequence shown here is derived from an EMBL/GenBank/DDBJ whole genome shotgun (WGS) entry which is preliminary data.</text>
</comment>
<proteinExistence type="predicted"/>
<sequence>MDKFTDLADGGDRDPITELAALAELCADLERRKAVLVRRARNDGVTWAAIATVLGVSKQAVHKKYGRSRTPGER</sequence>